<organism evidence="3 4">
    <name type="scientific">Triparma laevis f. inornata</name>
    <dbReference type="NCBI Taxonomy" id="1714386"/>
    <lineage>
        <taxon>Eukaryota</taxon>
        <taxon>Sar</taxon>
        <taxon>Stramenopiles</taxon>
        <taxon>Ochrophyta</taxon>
        <taxon>Bolidophyceae</taxon>
        <taxon>Parmales</taxon>
        <taxon>Triparmaceae</taxon>
        <taxon>Triparma</taxon>
    </lineage>
</organism>
<evidence type="ECO:0000313" key="4">
    <source>
        <dbReference type="Proteomes" id="UP001162640"/>
    </source>
</evidence>
<comment type="caution">
    <text evidence="3">The sequence shown here is derived from an EMBL/GenBank/DDBJ whole genome shotgun (WGS) entry which is preliminary data.</text>
</comment>
<evidence type="ECO:0000256" key="1">
    <source>
        <dbReference type="SAM" id="MobiDB-lite"/>
    </source>
</evidence>
<keyword evidence="2" id="KW-1133">Transmembrane helix</keyword>
<feature type="transmembrane region" description="Helical" evidence="2">
    <location>
        <begin position="20"/>
        <end position="41"/>
    </location>
</feature>
<dbReference type="EMBL" id="BLQM01000330">
    <property type="protein sequence ID" value="GMH83544.1"/>
    <property type="molecule type" value="Genomic_DNA"/>
</dbReference>
<feature type="region of interest" description="Disordered" evidence="1">
    <location>
        <begin position="57"/>
        <end position="77"/>
    </location>
</feature>
<feature type="region of interest" description="Disordered" evidence="1">
    <location>
        <begin position="559"/>
        <end position="579"/>
    </location>
</feature>
<protein>
    <submittedName>
        <fullName evidence="3">Uncharacterized protein</fullName>
    </submittedName>
</protein>
<proteinExistence type="predicted"/>
<evidence type="ECO:0000256" key="2">
    <source>
        <dbReference type="SAM" id="Phobius"/>
    </source>
</evidence>
<gene>
    <name evidence="3" type="ORF">TL16_g09632</name>
</gene>
<sequence>MKSFDVVSSQRTQPIKKSSVLKYLIAGVVLIAVAAIAGLTLSSSSTTSPASANILEENTISPTPSPTPAHTPHPTSTTVITPLLSSPVNIPASSSARLAIAPSSMLYTIFCDGKSAGRSYDGNDWEPTQPLLLSFTCPASESYCSFTPLSTANTCTVTNHALPSPPSSDAAASRFLMSASFGPTTSSISSFTSPTDYVSSQLSLPVTSHRKHYRVRTSVHRYSRSDTGSSLTPCDLHSRWHSHLFGEDDNDNAATFTYDSTTMTVTSQQTETPADFAPCSTSGFSPYPFCYLMNDGFTAQGLVTYGENCDCTMPNPKLVFASTTPPSGQILHASATLSPLSPAVEGAATLTATSTSSCTAPPKKSPVYAYDSATSQYFIHDPRLQYKENSLTTPSCETTPKTFLNQDSCTIPSPSDTCSRATYTGTTFTLTDALVRKWFTLSGVPLHYVTGLWLAEQGVNWIVYSDAAVCESKRATKWLVTAGACSSDSSIDATTLAFLTDQLTNNYNSPDMVAEIPRADSEDDCTAGTAAGISITIDSLSSCFTHIHSHNYNVYDFSSRQSAHPGNEDSRTATPPNPNRIKAVSLTAGTAEFPFPSWHTMSKWQESYLTNFEPNFIGRLGDTISFSSLPAFTQTPEMAAEVGASLTGDVGDTNLEICGSPYEVATVASLGSRYTANMDTKDDAKFQRFFSVDDYTEDFNAQMEKKRNVWHTIAFSADDQLRQRVAWCLAQIFVISEAQVNRIRETELFQQYYDIFVRHSFGNYRDVLKEVSFSPMMGTMLTFLQSKSLAYSLDDGSELYPDENYAREIMQLFTIGLHQLNMDGTKKLDSDGSFIPTYTNLDIMSLARVWTGFDYQDGGRTNIENYSGDKFPKRGLDGKFLGDGYPLCRDLPAQAFLKVGARYSYLGSGFKPRKQLFGFDLDEEDEATDESFAFILDASSNLYAKLSDIQSEHELSENLECYGTECDLDTFKVVRVGDVYYEYLHVPCVEQAFVDEAFSQPVTTEWLKHGICVDRRLPLASGGCCNSNGMQTVVECSDLRYEKTTWATVIERCAADGGVMCTRQSGPQSFDTCDEYFLSAGQDVPNRFWMR</sequence>
<dbReference type="Pfam" id="PF08811">
    <property type="entry name" value="DUF1800"/>
    <property type="match status" value="1"/>
</dbReference>
<name>A0A9W7BBP2_9STRA</name>
<evidence type="ECO:0000313" key="3">
    <source>
        <dbReference type="EMBL" id="GMH83544.1"/>
    </source>
</evidence>
<keyword evidence="2" id="KW-0812">Transmembrane</keyword>
<dbReference type="AlphaFoldDB" id="A0A9W7BBP2"/>
<dbReference type="Proteomes" id="UP001162640">
    <property type="component" value="Unassembled WGS sequence"/>
</dbReference>
<keyword evidence="2" id="KW-0472">Membrane</keyword>
<reference evidence="4" key="1">
    <citation type="journal article" date="2023" name="Commun. Biol.">
        <title>Genome analysis of Parmales, the sister group of diatoms, reveals the evolutionary specialization of diatoms from phago-mixotrophs to photoautotrophs.</title>
        <authorList>
            <person name="Ban H."/>
            <person name="Sato S."/>
            <person name="Yoshikawa S."/>
            <person name="Yamada K."/>
            <person name="Nakamura Y."/>
            <person name="Ichinomiya M."/>
            <person name="Sato N."/>
            <person name="Blanc-Mathieu R."/>
            <person name="Endo H."/>
            <person name="Kuwata A."/>
            <person name="Ogata H."/>
        </authorList>
    </citation>
    <scope>NUCLEOTIDE SEQUENCE [LARGE SCALE GENOMIC DNA]</scope>
</reference>
<dbReference type="InterPro" id="IPR014917">
    <property type="entry name" value="DUF1800"/>
</dbReference>
<accession>A0A9W7BBP2</accession>